<evidence type="ECO:0000256" key="4">
    <source>
        <dbReference type="ARBA" id="ARBA00022806"/>
    </source>
</evidence>
<evidence type="ECO:0000256" key="6">
    <source>
        <dbReference type="ARBA" id="ARBA00023125"/>
    </source>
</evidence>
<dbReference type="PANTHER" id="PTHR47642:SF5">
    <property type="entry name" value="ATP-DEPENDENT DNA HELICASE"/>
    <property type="match status" value="1"/>
</dbReference>
<keyword evidence="6" id="KW-0238">DNA-binding</keyword>
<dbReference type="Pfam" id="PF21530">
    <property type="entry name" value="Pif1_2B_dom"/>
    <property type="match status" value="1"/>
</dbReference>
<comment type="caution">
    <text evidence="12">The sequence shown here is derived from an EMBL/GenBank/DDBJ whole genome shotgun (WGS) entry which is preliminary data.</text>
</comment>
<accession>A0AAN6UYQ0</accession>
<feature type="compositionally biased region" description="Basic residues" evidence="10">
    <location>
        <begin position="34"/>
        <end position="43"/>
    </location>
</feature>
<dbReference type="InterPro" id="IPR049163">
    <property type="entry name" value="Pif1-like_2B_dom"/>
</dbReference>
<keyword evidence="5 9" id="KW-0067">ATP-binding</keyword>
<keyword evidence="8" id="KW-0413">Isomerase</keyword>
<dbReference type="GO" id="GO:0016787">
    <property type="term" value="F:hydrolase activity"/>
    <property type="evidence" value="ECO:0007669"/>
    <property type="project" value="UniProtKB-KW"/>
</dbReference>
<evidence type="ECO:0000256" key="8">
    <source>
        <dbReference type="ARBA" id="ARBA00023235"/>
    </source>
</evidence>
<reference evidence="12" key="2">
    <citation type="submission" date="2023-05" db="EMBL/GenBank/DDBJ databases">
        <authorList>
            <consortium name="Lawrence Berkeley National Laboratory"/>
            <person name="Steindorff A."/>
            <person name="Hensen N."/>
            <person name="Bonometti L."/>
            <person name="Westerberg I."/>
            <person name="Brannstrom I.O."/>
            <person name="Guillou S."/>
            <person name="Cros-Aarteil S."/>
            <person name="Calhoun S."/>
            <person name="Haridas S."/>
            <person name="Kuo A."/>
            <person name="Mondo S."/>
            <person name="Pangilinan J."/>
            <person name="Riley R."/>
            <person name="Labutti K."/>
            <person name="Andreopoulos B."/>
            <person name="Lipzen A."/>
            <person name="Chen C."/>
            <person name="Yanf M."/>
            <person name="Daum C."/>
            <person name="Ng V."/>
            <person name="Clum A."/>
            <person name="Ohm R."/>
            <person name="Martin F."/>
            <person name="Silar P."/>
            <person name="Natvig D."/>
            <person name="Lalanne C."/>
            <person name="Gautier V."/>
            <person name="Ament-Velasquez S.L."/>
            <person name="Kruys A."/>
            <person name="Hutchinson M.I."/>
            <person name="Powell A.J."/>
            <person name="Barry K."/>
            <person name="Miller A.N."/>
            <person name="Grigoriev I.V."/>
            <person name="Debuchy R."/>
            <person name="Gladieux P."/>
            <person name="Thoren M.H."/>
            <person name="Johannesson H."/>
        </authorList>
    </citation>
    <scope>NUCLEOTIDE SEQUENCE</scope>
    <source>
        <strain evidence="12">CBS 141.50</strain>
    </source>
</reference>
<keyword evidence="4 9" id="KW-0347">Helicase</keyword>
<evidence type="ECO:0000256" key="7">
    <source>
        <dbReference type="ARBA" id="ARBA00023204"/>
    </source>
</evidence>
<dbReference type="SMART" id="SM00382">
    <property type="entry name" value="AAA"/>
    <property type="match status" value="1"/>
</dbReference>
<dbReference type="GO" id="GO:0006310">
    <property type="term" value="P:DNA recombination"/>
    <property type="evidence" value="ECO:0007669"/>
    <property type="project" value="UniProtKB-KW"/>
</dbReference>
<evidence type="ECO:0000256" key="3">
    <source>
        <dbReference type="ARBA" id="ARBA00022801"/>
    </source>
</evidence>
<dbReference type="Gene3D" id="3.40.50.300">
    <property type="entry name" value="P-loop containing nucleotide triphosphate hydrolases"/>
    <property type="match status" value="1"/>
</dbReference>
<comment type="catalytic activity">
    <reaction evidence="9">
        <text>ATP + H2O = ADP + phosphate + H(+)</text>
        <dbReference type="Rhea" id="RHEA:13065"/>
        <dbReference type="ChEBI" id="CHEBI:15377"/>
        <dbReference type="ChEBI" id="CHEBI:15378"/>
        <dbReference type="ChEBI" id="CHEBI:30616"/>
        <dbReference type="ChEBI" id="CHEBI:43474"/>
        <dbReference type="ChEBI" id="CHEBI:456216"/>
        <dbReference type="EC" id="5.6.2.3"/>
    </reaction>
</comment>
<feature type="domain" description="AAA+ ATPase" evidence="11">
    <location>
        <begin position="176"/>
        <end position="327"/>
    </location>
</feature>
<protein>
    <recommendedName>
        <fullName evidence="9">ATP-dependent DNA helicase</fullName>
        <ecNumber evidence="9">5.6.2.3</ecNumber>
    </recommendedName>
</protein>
<name>A0AAN6UYQ0_9PEZI</name>
<proteinExistence type="inferred from homology"/>
<organism evidence="12 13">
    <name type="scientific">Dichotomopilus funicola</name>
    <dbReference type="NCBI Taxonomy" id="1934379"/>
    <lineage>
        <taxon>Eukaryota</taxon>
        <taxon>Fungi</taxon>
        <taxon>Dikarya</taxon>
        <taxon>Ascomycota</taxon>
        <taxon>Pezizomycotina</taxon>
        <taxon>Sordariomycetes</taxon>
        <taxon>Sordariomycetidae</taxon>
        <taxon>Sordariales</taxon>
        <taxon>Chaetomiaceae</taxon>
        <taxon>Dichotomopilus</taxon>
    </lineage>
</organism>
<evidence type="ECO:0000256" key="10">
    <source>
        <dbReference type="SAM" id="MobiDB-lite"/>
    </source>
</evidence>
<comment type="cofactor">
    <cofactor evidence="9">
        <name>Mg(2+)</name>
        <dbReference type="ChEBI" id="CHEBI:18420"/>
    </cofactor>
</comment>
<evidence type="ECO:0000256" key="1">
    <source>
        <dbReference type="ARBA" id="ARBA00022741"/>
    </source>
</evidence>
<keyword evidence="7 9" id="KW-0234">DNA repair</keyword>
<dbReference type="InterPro" id="IPR027417">
    <property type="entry name" value="P-loop_NTPase"/>
</dbReference>
<dbReference type="GO" id="GO:0043139">
    <property type="term" value="F:5'-3' DNA helicase activity"/>
    <property type="evidence" value="ECO:0007669"/>
    <property type="project" value="UniProtKB-EC"/>
</dbReference>
<dbReference type="Proteomes" id="UP001302676">
    <property type="component" value="Unassembled WGS sequence"/>
</dbReference>
<dbReference type="InterPro" id="IPR051055">
    <property type="entry name" value="PIF1_helicase"/>
</dbReference>
<evidence type="ECO:0000313" key="13">
    <source>
        <dbReference type="Proteomes" id="UP001302676"/>
    </source>
</evidence>
<keyword evidence="13" id="KW-1185">Reference proteome</keyword>
<feature type="region of interest" description="Disordered" evidence="10">
    <location>
        <begin position="20"/>
        <end position="53"/>
    </location>
</feature>
<dbReference type="SUPFAM" id="SSF52540">
    <property type="entry name" value="P-loop containing nucleoside triphosphate hydrolases"/>
    <property type="match status" value="2"/>
</dbReference>
<dbReference type="EC" id="5.6.2.3" evidence="9"/>
<dbReference type="InterPro" id="IPR010285">
    <property type="entry name" value="DNA_helicase_pif1-like_DEAD"/>
</dbReference>
<dbReference type="RefSeq" id="XP_062634876.1">
    <property type="nucleotide sequence ID" value="XM_062777924.1"/>
</dbReference>
<evidence type="ECO:0000259" key="11">
    <source>
        <dbReference type="SMART" id="SM00382"/>
    </source>
</evidence>
<dbReference type="PANTHER" id="PTHR47642">
    <property type="entry name" value="ATP-DEPENDENT DNA HELICASE"/>
    <property type="match status" value="1"/>
</dbReference>
<comment type="similarity">
    <text evidence="9">Belongs to the helicase family.</text>
</comment>
<keyword evidence="1 9" id="KW-0547">Nucleotide-binding</keyword>
<dbReference type="GO" id="GO:0005524">
    <property type="term" value="F:ATP binding"/>
    <property type="evidence" value="ECO:0007669"/>
    <property type="project" value="UniProtKB-KW"/>
</dbReference>
<evidence type="ECO:0000256" key="9">
    <source>
        <dbReference type="RuleBase" id="RU363044"/>
    </source>
</evidence>
<dbReference type="AlphaFoldDB" id="A0AAN6UYQ0"/>
<sequence length="655" mass="73735">MGPFHKISIRLGRQGVSILTPPWPPGRLQQRAASRARKAPRSKSLKDHQGNPLSDAALASARAYWDCQRRIDAQGCNGSDAEDEAQQFALMRELSRKRNEYTCHVLGVSKLGVGDRTREPPYIGEEDQLAPAADAAATTFPDVQIDLSPSQELEVEHRAAPELCPEQKRVVQLAVDGKNIFYTGSAGCGKSTVLHAITHRLREMGKNVHVMAPTGKAALAINGTTTWTYAGWNPNDFKNGIRFLRGKGLDPLAVKRFKQTDTIIIDEISMVENWHFQRLNEVMKSGRSNPLPFGGVQVIVTGDFCQLPPVKPFQHCIDCGSDLVPAKEEYTCVHCNKKYNDSDKWAFRSKAWAACMFVHVHLDSIHRQHDADFIALLQKCRLSTPLSKDEIEILIEDRDVPDSAIKLLPTRNEVNRINNEEFVRLNSPPYSYTCLDEFDWNEKMDPHLESKGIRNKDGSLRGLDDHHFAREVQLKVGMPVILLINLDLKQQLYNGSQGTIIGFQRYDKEALPNYPPRGYGFIKQHYVRLFAGKHKKRVPNLSWPIVRFLNGRVRVIYPECILRDYENPEPHSLLSRTQIPLAAAWAMSVHKSQGMTLDSAVVNLSRIWEDGQAYVALSRVRTLNGLKVIGGAKRLKAATGGNPQVREFLKEKFGM</sequence>
<evidence type="ECO:0000256" key="2">
    <source>
        <dbReference type="ARBA" id="ARBA00022763"/>
    </source>
</evidence>
<evidence type="ECO:0000313" key="12">
    <source>
        <dbReference type="EMBL" id="KAK4141505.1"/>
    </source>
</evidence>
<dbReference type="InterPro" id="IPR003593">
    <property type="entry name" value="AAA+_ATPase"/>
</dbReference>
<dbReference type="GO" id="GO:0006281">
    <property type="term" value="P:DNA repair"/>
    <property type="evidence" value="ECO:0007669"/>
    <property type="project" value="UniProtKB-KW"/>
</dbReference>
<dbReference type="CDD" id="cd18809">
    <property type="entry name" value="SF1_C_RecD"/>
    <property type="match status" value="1"/>
</dbReference>
<reference evidence="12" key="1">
    <citation type="journal article" date="2023" name="Mol. Phylogenet. Evol.">
        <title>Genome-scale phylogeny and comparative genomics of the fungal order Sordariales.</title>
        <authorList>
            <person name="Hensen N."/>
            <person name="Bonometti L."/>
            <person name="Westerberg I."/>
            <person name="Brannstrom I.O."/>
            <person name="Guillou S."/>
            <person name="Cros-Aarteil S."/>
            <person name="Calhoun S."/>
            <person name="Haridas S."/>
            <person name="Kuo A."/>
            <person name="Mondo S."/>
            <person name="Pangilinan J."/>
            <person name="Riley R."/>
            <person name="LaButti K."/>
            <person name="Andreopoulos B."/>
            <person name="Lipzen A."/>
            <person name="Chen C."/>
            <person name="Yan M."/>
            <person name="Daum C."/>
            <person name="Ng V."/>
            <person name="Clum A."/>
            <person name="Steindorff A."/>
            <person name="Ohm R.A."/>
            <person name="Martin F."/>
            <person name="Silar P."/>
            <person name="Natvig D.O."/>
            <person name="Lalanne C."/>
            <person name="Gautier V."/>
            <person name="Ament-Velasquez S.L."/>
            <person name="Kruys A."/>
            <person name="Hutchinson M.I."/>
            <person name="Powell A.J."/>
            <person name="Barry K."/>
            <person name="Miller A.N."/>
            <person name="Grigoriev I.V."/>
            <person name="Debuchy R."/>
            <person name="Gladieux P."/>
            <person name="Hiltunen Thoren M."/>
            <person name="Johannesson H."/>
        </authorList>
    </citation>
    <scope>NUCLEOTIDE SEQUENCE</scope>
    <source>
        <strain evidence="12">CBS 141.50</strain>
    </source>
</reference>
<dbReference type="GO" id="GO:0000723">
    <property type="term" value="P:telomere maintenance"/>
    <property type="evidence" value="ECO:0007669"/>
    <property type="project" value="InterPro"/>
</dbReference>
<evidence type="ECO:0000256" key="5">
    <source>
        <dbReference type="ARBA" id="ARBA00022840"/>
    </source>
</evidence>
<dbReference type="GeneID" id="87814537"/>
<keyword evidence="3 9" id="KW-0378">Hydrolase</keyword>
<dbReference type="Pfam" id="PF05970">
    <property type="entry name" value="PIF1"/>
    <property type="match status" value="1"/>
</dbReference>
<dbReference type="EMBL" id="MU853610">
    <property type="protein sequence ID" value="KAK4141505.1"/>
    <property type="molecule type" value="Genomic_DNA"/>
</dbReference>
<keyword evidence="9" id="KW-0233">DNA recombination</keyword>
<gene>
    <name evidence="12" type="ORF">C8A04DRAFT_13992</name>
</gene>
<keyword evidence="2 9" id="KW-0227">DNA damage</keyword>